<evidence type="ECO:0000313" key="4">
    <source>
        <dbReference type="Proteomes" id="UP000037997"/>
    </source>
</evidence>
<dbReference type="STRING" id="35818.HPU229336_08325"/>
<reference evidence="3 4" key="1">
    <citation type="submission" date="2014-06" db="EMBL/GenBank/DDBJ databases">
        <title>Helicobacter pullorum isolates in fresh chicken meat - phenotypic and genotypic features.</title>
        <authorList>
            <person name="Borges V."/>
            <person name="Santos A."/>
            <person name="Correia C.B."/>
            <person name="Saraiva M."/>
            <person name="Menard A."/>
            <person name="Vieira L."/>
            <person name="Sampaio D.A."/>
            <person name="Gomes J.P."/>
            <person name="Oleastro M."/>
        </authorList>
    </citation>
    <scope>NUCLEOTIDE SEQUENCE [LARGE SCALE GENOMIC DNA]</scope>
    <source>
        <strain evidence="3 4">229334/12</strain>
    </source>
</reference>
<sequence length="232" mass="27097">MRNFILIMLIIFSQNLFGQEEFLEDFESEYTQSVIKDPFEKYNRFMTEVNWGIYDYVFDPALQVYNAATPLGLRLGIYNFFDNLASPLRFLSHLFSFRFNDAINEFGRFTLNSTFGIGGILDIATPNGLYSKRSDFGITFGRWGIDGEFYFVLPLIGPSNFRDILAMPLNALAYPTTYLEPFLLSAGVYTFKEFNYTARHKDTLDTFRRDSLNTYVLMKNSYEQHRNELIKE</sequence>
<name>A0A0N1EDU7_9HELI</name>
<evidence type="ECO:0000256" key="1">
    <source>
        <dbReference type="ARBA" id="ARBA00010634"/>
    </source>
</evidence>
<dbReference type="EMBL" id="JNOC01000016">
    <property type="protein sequence ID" value="KPH56237.1"/>
    <property type="molecule type" value="Genomic_DNA"/>
</dbReference>
<evidence type="ECO:0000256" key="2">
    <source>
        <dbReference type="ARBA" id="ARBA00022729"/>
    </source>
</evidence>
<comment type="similarity">
    <text evidence="1">Belongs to the MlaA family.</text>
</comment>
<dbReference type="GO" id="GO:0016020">
    <property type="term" value="C:membrane"/>
    <property type="evidence" value="ECO:0007669"/>
    <property type="project" value="InterPro"/>
</dbReference>
<protein>
    <recommendedName>
        <fullName evidence="5">VacJ family lipoprotein</fullName>
    </recommendedName>
</protein>
<dbReference type="Proteomes" id="UP000037997">
    <property type="component" value="Unassembled WGS sequence"/>
</dbReference>
<dbReference type="PRINTS" id="PR01805">
    <property type="entry name" value="VACJLIPOPROT"/>
</dbReference>
<gene>
    <name evidence="3" type="ORF">HPU229334_02250</name>
</gene>
<dbReference type="GO" id="GO:0120010">
    <property type="term" value="P:intermembrane phospholipid transfer"/>
    <property type="evidence" value="ECO:0007669"/>
    <property type="project" value="TreeGrafter"/>
</dbReference>
<keyword evidence="2" id="KW-0732">Signal</keyword>
<dbReference type="PANTHER" id="PTHR30035">
    <property type="entry name" value="LIPOPROTEIN VACJ-RELATED"/>
    <property type="match status" value="1"/>
</dbReference>
<dbReference type="PATRIC" id="fig|35818.11.peg.439"/>
<dbReference type="RefSeq" id="WP_054197599.1">
    <property type="nucleotide sequence ID" value="NZ_CALUQK010000005.1"/>
</dbReference>
<dbReference type="Pfam" id="PF04333">
    <property type="entry name" value="MlaA"/>
    <property type="match status" value="1"/>
</dbReference>
<comment type="caution">
    <text evidence="3">The sequence shown here is derived from an EMBL/GenBank/DDBJ whole genome shotgun (WGS) entry which is preliminary data.</text>
</comment>
<dbReference type="InterPro" id="IPR007428">
    <property type="entry name" value="MlaA"/>
</dbReference>
<evidence type="ECO:0008006" key="5">
    <source>
        <dbReference type="Google" id="ProtNLM"/>
    </source>
</evidence>
<dbReference type="PANTHER" id="PTHR30035:SF3">
    <property type="entry name" value="INTERMEMBRANE PHOSPHOLIPID TRANSPORT SYSTEM LIPOPROTEIN MLAA"/>
    <property type="match status" value="1"/>
</dbReference>
<evidence type="ECO:0000313" key="3">
    <source>
        <dbReference type="EMBL" id="KPH56237.1"/>
    </source>
</evidence>
<accession>A0A0N1EDU7</accession>
<dbReference type="AlphaFoldDB" id="A0A0N1EDU7"/>
<organism evidence="3 4">
    <name type="scientific">Helicobacter pullorum</name>
    <dbReference type="NCBI Taxonomy" id="35818"/>
    <lineage>
        <taxon>Bacteria</taxon>
        <taxon>Pseudomonadati</taxon>
        <taxon>Campylobacterota</taxon>
        <taxon>Epsilonproteobacteria</taxon>
        <taxon>Campylobacterales</taxon>
        <taxon>Helicobacteraceae</taxon>
        <taxon>Helicobacter</taxon>
    </lineage>
</organism>
<proteinExistence type="inferred from homology"/>